<keyword evidence="2" id="KW-1185">Reference proteome</keyword>
<evidence type="ECO:0000313" key="2">
    <source>
        <dbReference type="Proteomes" id="UP001295444"/>
    </source>
</evidence>
<protein>
    <submittedName>
        <fullName evidence="1">Uncharacterized protein</fullName>
    </submittedName>
</protein>
<dbReference type="EMBL" id="OW240914">
    <property type="protein sequence ID" value="CAH2275701.1"/>
    <property type="molecule type" value="Genomic_DNA"/>
</dbReference>
<sequence length="88" mass="10436">MDTDPLMDHAHRVRKPRSLTADITRDIVVKMHYFYVKEALLQIHRKAQDLPVEYQNIAIFPDLTAATMPKRWKFINVTKILRNHKIVL</sequence>
<gene>
    <name evidence="1" type="ORF">PECUL_23A002683</name>
</gene>
<dbReference type="Gene3D" id="3.30.70.1820">
    <property type="entry name" value="L1 transposable element, RRM domain"/>
    <property type="match status" value="1"/>
</dbReference>
<name>A0AAD1RP95_PELCU</name>
<accession>A0AAD1RP95</accession>
<proteinExistence type="predicted"/>
<reference evidence="1" key="1">
    <citation type="submission" date="2022-03" db="EMBL/GenBank/DDBJ databases">
        <authorList>
            <person name="Alioto T."/>
            <person name="Alioto T."/>
            <person name="Gomez Garrido J."/>
        </authorList>
    </citation>
    <scope>NUCLEOTIDE SEQUENCE</scope>
</reference>
<evidence type="ECO:0000313" key="1">
    <source>
        <dbReference type="EMBL" id="CAH2275701.1"/>
    </source>
</evidence>
<organism evidence="1 2">
    <name type="scientific">Pelobates cultripes</name>
    <name type="common">Western spadefoot toad</name>
    <dbReference type="NCBI Taxonomy" id="61616"/>
    <lineage>
        <taxon>Eukaryota</taxon>
        <taxon>Metazoa</taxon>
        <taxon>Chordata</taxon>
        <taxon>Craniata</taxon>
        <taxon>Vertebrata</taxon>
        <taxon>Euteleostomi</taxon>
        <taxon>Amphibia</taxon>
        <taxon>Batrachia</taxon>
        <taxon>Anura</taxon>
        <taxon>Pelobatoidea</taxon>
        <taxon>Pelobatidae</taxon>
        <taxon>Pelobates</taxon>
    </lineage>
</organism>
<dbReference type="Proteomes" id="UP001295444">
    <property type="component" value="Chromosome 03"/>
</dbReference>
<dbReference type="AlphaFoldDB" id="A0AAD1RP95"/>